<sequence length="113" mass="12417">MASLPWCQSTKKGTRTRYSRPAILASLILTFYSTFRPITAPNSPPRHNLPEKQSNGVDFTVKPVDGFDASPTFKPDLPEKGLNVVDVGANSLAVKVEKVDDPNFEVCKNMPVL</sequence>
<dbReference type="Proteomes" id="UP000507222">
    <property type="component" value="Unassembled WGS sequence"/>
</dbReference>
<keyword evidence="1" id="KW-0812">Transmembrane</keyword>
<organism evidence="2 3">
    <name type="scientific">Prunus armeniaca</name>
    <name type="common">Apricot</name>
    <name type="synonym">Armeniaca vulgaris</name>
    <dbReference type="NCBI Taxonomy" id="36596"/>
    <lineage>
        <taxon>Eukaryota</taxon>
        <taxon>Viridiplantae</taxon>
        <taxon>Streptophyta</taxon>
        <taxon>Embryophyta</taxon>
        <taxon>Tracheophyta</taxon>
        <taxon>Spermatophyta</taxon>
        <taxon>Magnoliopsida</taxon>
        <taxon>eudicotyledons</taxon>
        <taxon>Gunneridae</taxon>
        <taxon>Pentapetalae</taxon>
        <taxon>rosids</taxon>
        <taxon>fabids</taxon>
        <taxon>Rosales</taxon>
        <taxon>Rosaceae</taxon>
        <taxon>Amygdaloideae</taxon>
        <taxon>Amygdaleae</taxon>
        <taxon>Prunus</taxon>
    </lineage>
</organism>
<feature type="transmembrane region" description="Helical" evidence="1">
    <location>
        <begin position="21"/>
        <end position="38"/>
    </location>
</feature>
<gene>
    <name evidence="2" type="ORF">CURHAP_LOCUS36624</name>
</gene>
<reference evidence="2 3" key="1">
    <citation type="submission" date="2020-05" db="EMBL/GenBank/DDBJ databases">
        <authorList>
            <person name="Campoy J."/>
            <person name="Schneeberger K."/>
            <person name="Spophaly S."/>
        </authorList>
    </citation>
    <scope>NUCLEOTIDE SEQUENCE [LARGE SCALE GENOMIC DNA]</scope>
    <source>
        <strain evidence="2">PruArmRojPasFocal</strain>
    </source>
</reference>
<name>A0A6J5V3T9_PRUAR</name>
<evidence type="ECO:0000256" key="1">
    <source>
        <dbReference type="SAM" id="Phobius"/>
    </source>
</evidence>
<keyword evidence="1" id="KW-0472">Membrane</keyword>
<keyword evidence="1" id="KW-1133">Transmembrane helix</keyword>
<protein>
    <submittedName>
        <fullName evidence="2">Uncharacterized protein</fullName>
    </submittedName>
</protein>
<dbReference type="EMBL" id="CAEKDK010000006">
    <property type="protein sequence ID" value="CAB4282923.1"/>
    <property type="molecule type" value="Genomic_DNA"/>
</dbReference>
<proteinExistence type="predicted"/>
<accession>A0A6J5V3T9</accession>
<dbReference type="AlphaFoldDB" id="A0A6J5V3T9"/>
<evidence type="ECO:0000313" key="3">
    <source>
        <dbReference type="Proteomes" id="UP000507222"/>
    </source>
</evidence>
<evidence type="ECO:0000313" key="2">
    <source>
        <dbReference type="EMBL" id="CAB4282923.1"/>
    </source>
</evidence>